<dbReference type="STRING" id="572479.Hprae_0811"/>
<feature type="transmembrane region" description="Helical" evidence="1">
    <location>
        <begin position="140"/>
        <end position="158"/>
    </location>
</feature>
<accession>E3DR59</accession>
<dbReference type="EMBL" id="CP002175">
    <property type="protein sequence ID" value="ADO76965.1"/>
    <property type="molecule type" value="Genomic_DNA"/>
</dbReference>
<dbReference type="AlphaFoldDB" id="E3DR59"/>
<dbReference type="Pfam" id="PF04307">
    <property type="entry name" value="YdjM"/>
    <property type="match status" value="1"/>
</dbReference>
<dbReference type="KEGG" id="hpk:Hprae_0811"/>
<sequence length="166" mass="18550">MNYKTHVLSGLLVGGIFLLKEADPQIYLLPASAVGALIPDIDEPQSYAGRKIKVVSKMIKSVFGHRGITHSFLGMGIISLLIYFLLDYFNLSFKILTMFNLGYLSHLLTDLITKAGVPLLYPYKKKIRIPLIRTGGKLEFVFRTIVSAALLFIAIEYLDITHFTGL</sequence>
<feature type="transmembrane region" description="Helical" evidence="1">
    <location>
        <begin position="67"/>
        <end position="86"/>
    </location>
</feature>
<evidence type="ECO:0000313" key="2">
    <source>
        <dbReference type="EMBL" id="ADO76965.1"/>
    </source>
</evidence>
<dbReference type="HOGENOM" id="CLU_097802_2_0_9"/>
<reference evidence="3" key="1">
    <citation type="submission" date="2010-10" db="EMBL/GenBank/DDBJ databases">
        <title>The complete genome of Halanaerobium praevalens DSM 2228.</title>
        <authorList>
            <consortium name="US DOE Joint Genome Institute (JGI-PGF)"/>
            <person name="Lucas S."/>
            <person name="Copeland A."/>
            <person name="Lapidus A."/>
            <person name="Glavina del Rio T."/>
            <person name="Dalin E."/>
            <person name="Tice H."/>
            <person name="Bruce D."/>
            <person name="Goodwin L."/>
            <person name="Pitluck S."/>
            <person name="Kyrpides N."/>
            <person name="Mavromatis K."/>
            <person name="Ivanova N."/>
            <person name="Ovchinnikova G."/>
            <person name="Chertkov O."/>
            <person name="Detter J.C."/>
            <person name="Han C."/>
            <person name="Larimer F."/>
            <person name="Land M."/>
            <person name="Hauser L."/>
            <person name="Markowitz V."/>
            <person name="Cheng J.-F."/>
            <person name="Hugenholtz P."/>
            <person name="Woyke T."/>
            <person name="Wu D."/>
            <person name="Tindall B."/>
            <person name="Pomrenke H.G."/>
            <person name="Brambilla E."/>
            <person name="Klenk H.-P."/>
            <person name="Eisen J.A."/>
        </authorList>
    </citation>
    <scope>NUCLEOTIDE SEQUENCE [LARGE SCALE GENOMIC DNA]</scope>
    <source>
        <strain evidence="3">ATCC 33744 / DSM 2228 / GSL</strain>
    </source>
</reference>
<gene>
    <name evidence="2" type="ordered locus">Hprae_0811</name>
</gene>
<keyword evidence="3" id="KW-1185">Reference proteome</keyword>
<proteinExistence type="predicted"/>
<keyword evidence="1" id="KW-0472">Membrane</keyword>
<dbReference type="PANTHER" id="PTHR35531">
    <property type="entry name" value="INNER MEMBRANE PROTEIN YBCI-RELATED"/>
    <property type="match status" value="1"/>
</dbReference>
<keyword evidence="1" id="KW-1133">Transmembrane helix</keyword>
<dbReference type="PATRIC" id="fig|572479.3.peg.819"/>
<feature type="transmembrane region" description="Helical" evidence="1">
    <location>
        <begin position="98"/>
        <end position="120"/>
    </location>
</feature>
<keyword evidence="2" id="KW-0378">Hydrolase</keyword>
<dbReference type="RefSeq" id="WP_014552998.1">
    <property type="nucleotide sequence ID" value="NC_017455.1"/>
</dbReference>
<dbReference type="InterPro" id="IPR007404">
    <property type="entry name" value="YdjM-like"/>
</dbReference>
<evidence type="ECO:0000256" key="1">
    <source>
        <dbReference type="SAM" id="Phobius"/>
    </source>
</evidence>
<protein>
    <submittedName>
        <fullName evidence="2">Membrane-bound metal-dependent hydrolase</fullName>
    </submittedName>
</protein>
<dbReference type="PANTHER" id="PTHR35531:SF1">
    <property type="entry name" value="INNER MEMBRANE PROTEIN YBCI-RELATED"/>
    <property type="match status" value="1"/>
</dbReference>
<organism evidence="2 3">
    <name type="scientific">Halanaerobium praevalens (strain ATCC 33744 / DSM 2228 / GSL)</name>
    <dbReference type="NCBI Taxonomy" id="572479"/>
    <lineage>
        <taxon>Bacteria</taxon>
        <taxon>Bacillati</taxon>
        <taxon>Bacillota</taxon>
        <taxon>Clostridia</taxon>
        <taxon>Halanaerobiales</taxon>
        <taxon>Halanaerobiaceae</taxon>
        <taxon>Halanaerobium</taxon>
    </lineage>
</organism>
<dbReference type="Proteomes" id="UP000006866">
    <property type="component" value="Chromosome"/>
</dbReference>
<dbReference type="eggNOG" id="COG1988">
    <property type="taxonomic scope" value="Bacteria"/>
</dbReference>
<keyword evidence="1" id="KW-0812">Transmembrane</keyword>
<evidence type="ECO:0000313" key="3">
    <source>
        <dbReference type="Proteomes" id="UP000006866"/>
    </source>
</evidence>
<dbReference type="GO" id="GO:0016787">
    <property type="term" value="F:hydrolase activity"/>
    <property type="evidence" value="ECO:0007669"/>
    <property type="project" value="UniProtKB-KW"/>
</dbReference>
<dbReference type="OrthoDB" id="5459053at2"/>
<name>E3DR59_HALPG</name>
<reference evidence="2 3" key="2">
    <citation type="journal article" date="2011" name="Stand. Genomic Sci.">
        <title>Complete genome sequence of the extremely halophilic Halanaerobium praevalens type strain (GSL).</title>
        <authorList>
            <person name="Ivanova N."/>
            <person name="Sikorski J."/>
            <person name="Chertkov O."/>
            <person name="Nolan M."/>
            <person name="Lucas S."/>
            <person name="Hammon N."/>
            <person name="Deshpande S."/>
            <person name="Cheng J.F."/>
            <person name="Tapia R."/>
            <person name="Han C."/>
            <person name="Goodwin L."/>
            <person name="Pitluck S."/>
            <person name="Huntemann M."/>
            <person name="Liolios K."/>
            <person name="Pagani I."/>
            <person name="Mavromatis K."/>
            <person name="Ovchinikova G."/>
            <person name="Pati A."/>
            <person name="Chen A."/>
            <person name="Palaniappan K."/>
            <person name="Land M."/>
            <person name="Hauser L."/>
            <person name="Brambilla E.M."/>
            <person name="Kannan K.P."/>
            <person name="Rohde M."/>
            <person name="Tindall B.J."/>
            <person name="Goker M."/>
            <person name="Detter J.C."/>
            <person name="Woyke T."/>
            <person name="Bristow J."/>
            <person name="Eisen J.A."/>
            <person name="Markowitz V."/>
            <person name="Hugenholtz P."/>
            <person name="Kyrpides N.C."/>
            <person name="Klenk H.P."/>
            <person name="Lapidus A."/>
        </authorList>
    </citation>
    <scope>NUCLEOTIDE SEQUENCE [LARGE SCALE GENOMIC DNA]</scope>
    <source>
        <strain evidence="3">ATCC 33744 / DSM 2228 / GSL</strain>
    </source>
</reference>